<dbReference type="AlphaFoldDB" id="A0A5M4BA30"/>
<dbReference type="RefSeq" id="WP_155285044.1">
    <property type="nucleotide sequence ID" value="NZ_BLBC01000011.1"/>
</dbReference>
<protein>
    <submittedName>
        <fullName evidence="3">Uncharacterized protein</fullName>
    </submittedName>
</protein>
<feature type="transmembrane region" description="Helical" evidence="2">
    <location>
        <begin position="27"/>
        <end position="44"/>
    </location>
</feature>
<name>A0A5M4BA30_9FLAO</name>
<organism evidence="3 4">
    <name type="scientific">Capnocytophaga felis</name>
    <dbReference type="NCBI Taxonomy" id="2267611"/>
    <lineage>
        <taxon>Bacteria</taxon>
        <taxon>Pseudomonadati</taxon>
        <taxon>Bacteroidota</taxon>
        <taxon>Flavobacteriia</taxon>
        <taxon>Flavobacteriales</taxon>
        <taxon>Flavobacteriaceae</taxon>
        <taxon>Capnocytophaga</taxon>
    </lineage>
</organism>
<evidence type="ECO:0000313" key="3">
    <source>
        <dbReference type="EMBL" id="GET46409.1"/>
    </source>
</evidence>
<evidence type="ECO:0000313" key="4">
    <source>
        <dbReference type="Proteomes" id="UP000398217"/>
    </source>
</evidence>
<feature type="compositionally biased region" description="Basic and acidic residues" evidence="1">
    <location>
        <begin position="49"/>
        <end position="76"/>
    </location>
</feature>
<dbReference type="EMBL" id="BLBC01000011">
    <property type="protein sequence ID" value="GET46409.1"/>
    <property type="molecule type" value="Genomic_DNA"/>
</dbReference>
<evidence type="ECO:0000256" key="1">
    <source>
        <dbReference type="SAM" id="MobiDB-lite"/>
    </source>
</evidence>
<evidence type="ECO:0000256" key="2">
    <source>
        <dbReference type="SAM" id="Phobius"/>
    </source>
</evidence>
<keyword evidence="2" id="KW-0812">Transmembrane</keyword>
<keyword evidence="4" id="KW-1185">Reference proteome</keyword>
<dbReference type="Proteomes" id="UP000398217">
    <property type="component" value="Unassembled WGS sequence"/>
</dbReference>
<keyword evidence="2" id="KW-1133">Transmembrane helix</keyword>
<accession>A0A5M4BA30</accession>
<keyword evidence="2" id="KW-0472">Membrane</keyword>
<gene>
    <name evidence="3" type="ORF">RCZ01_17110</name>
</gene>
<sequence length="76" mass="9050">MKPAYIYIILGVLVASLRFWFKQYDQFLLIGGMMLLMIGIYSISKSLPPKREEDFQERIFPKEEENNTEEKEKTEN</sequence>
<feature type="transmembrane region" description="Helical" evidence="2">
    <location>
        <begin position="5"/>
        <end position="21"/>
    </location>
</feature>
<comment type="caution">
    <text evidence="3">The sequence shown here is derived from an EMBL/GenBank/DDBJ whole genome shotgun (WGS) entry which is preliminary data.</text>
</comment>
<feature type="region of interest" description="Disordered" evidence="1">
    <location>
        <begin position="48"/>
        <end position="76"/>
    </location>
</feature>
<proteinExistence type="predicted"/>
<reference evidence="4" key="1">
    <citation type="journal article" date="2020" name="Int. J. Syst. Evol. Microbiol.">
        <title>Capnocytophaga felis sp. nov. isolated from the feline oral cavity.</title>
        <authorList>
            <person name="Suzuki M."/>
            <person name="Umeda K."/>
            <person name="Kimura M."/>
            <person name="Imaoka K."/>
            <person name="Morikawa S."/>
            <person name="Maeda K."/>
        </authorList>
    </citation>
    <scope>NUCLEOTIDE SEQUENCE [LARGE SCALE GENOMIC DNA]</scope>
    <source>
        <strain evidence="4">KC07070</strain>
    </source>
</reference>